<feature type="domain" description="Polysaccharide pyruvyl transferase" evidence="1">
    <location>
        <begin position="14"/>
        <end position="284"/>
    </location>
</feature>
<keyword evidence="2" id="KW-0808">Transferase</keyword>
<proteinExistence type="predicted"/>
<dbReference type="NCBIfam" id="TIGR03609">
    <property type="entry name" value="S_layer_CsaB"/>
    <property type="match status" value="1"/>
</dbReference>
<dbReference type="RefSeq" id="WP_073048006.1">
    <property type="nucleotide sequence ID" value="NZ_FQZL01000006.1"/>
</dbReference>
<organism evidence="2 3">
    <name type="scientific">Dethiosulfatibacter aminovorans DSM 17477</name>
    <dbReference type="NCBI Taxonomy" id="1121476"/>
    <lineage>
        <taxon>Bacteria</taxon>
        <taxon>Bacillati</taxon>
        <taxon>Bacillota</taxon>
        <taxon>Tissierellia</taxon>
        <taxon>Dethiosulfatibacter</taxon>
    </lineage>
</organism>
<evidence type="ECO:0000313" key="2">
    <source>
        <dbReference type="EMBL" id="SHI74642.1"/>
    </source>
</evidence>
<dbReference type="PANTHER" id="PTHR36836">
    <property type="entry name" value="COLANIC ACID BIOSYNTHESIS PROTEIN WCAK"/>
    <property type="match status" value="1"/>
</dbReference>
<name>A0A1M6DN71_9FIRM</name>
<gene>
    <name evidence="2" type="ORF">SAMN02745751_00981</name>
</gene>
<sequence length="347" mass="39275">MRKILLAGYYGLNNIGDEAILEKFIEMIRGNSADAEISVLSGKPEYTEKTFDVSSVDRKDFFKVNKAIADNDIVVFGGGSLLQDVTSKKSIYYYLYLIFVSELLKKKVILLSQGIGPIEGKFNRWMTARLLNRADRITVRDANSFNVLKELGVKEDKTGFSADPVIDYGPDIKYEKMDKTLVGISVRKWKDTDVVSPVVEIIEKLHEKGIEVVLIPFHFDEDIELIEEIEARTDVELGTVKDKMTSKELYGLIGRLSLLLGARLHSLIFAVSSFVRISAISYDPKVEYFMKSLGMKSTCSIENIDPDKVCGDIFEKLEGNIEYIGKRNELVNTLEENKKIIKELLEE</sequence>
<dbReference type="EMBL" id="FQZL01000006">
    <property type="protein sequence ID" value="SHI74642.1"/>
    <property type="molecule type" value="Genomic_DNA"/>
</dbReference>
<accession>A0A1M6DN71</accession>
<dbReference type="GO" id="GO:0016740">
    <property type="term" value="F:transferase activity"/>
    <property type="evidence" value="ECO:0007669"/>
    <property type="project" value="UniProtKB-KW"/>
</dbReference>
<dbReference type="Pfam" id="PF04230">
    <property type="entry name" value="PS_pyruv_trans"/>
    <property type="match status" value="1"/>
</dbReference>
<dbReference type="AlphaFoldDB" id="A0A1M6DN71"/>
<dbReference type="Proteomes" id="UP000184052">
    <property type="component" value="Unassembled WGS sequence"/>
</dbReference>
<evidence type="ECO:0000259" key="1">
    <source>
        <dbReference type="Pfam" id="PF04230"/>
    </source>
</evidence>
<dbReference type="STRING" id="1121476.SAMN02745751_00981"/>
<keyword evidence="3" id="KW-1185">Reference proteome</keyword>
<reference evidence="2 3" key="1">
    <citation type="submission" date="2016-11" db="EMBL/GenBank/DDBJ databases">
        <authorList>
            <person name="Jaros S."/>
            <person name="Januszkiewicz K."/>
            <person name="Wedrychowicz H."/>
        </authorList>
    </citation>
    <scope>NUCLEOTIDE SEQUENCE [LARGE SCALE GENOMIC DNA]</scope>
    <source>
        <strain evidence="2 3">DSM 17477</strain>
    </source>
</reference>
<dbReference type="InterPro" id="IPR007345">
    <property type="entry name" value="Polysacch_pyruvyl_Trfase"/>
</dbReference>
<evidence type="ECO:0000313" key="3">
    <source>
        <dbReference type="Proteomes" id="UP000184052"/>
    </source>
</evidence>
<dbReference type="PANTHER" id="PTHR36836:SF1">
    <property type="entry name" value="COLANIC ACID BIOSYNTHESIS PROTEIN WCAK"/>
    <property type="match status" value="1"/>
</dbReference>
<dbReference type="InterPro" id="IPR019896">
    <property type="entry name" value="Polysacch_pyruvyl_Trfase_CsaB"/>
</dbReference>
<dbReference type="OrthoDB" id="3199616at2"/>
<protein>
    <submittedName>
        <fullName evidence="2">Polysaccharide pyruvyl transferase CsaB</fullName>
    </submittedName>
</protein>